<dbReference type="EMBL" id="JACHVC010000012">
    <property type="protein sequence ID" value="MBC2606984.1"/>
    <property type="molecule type" value="Genomic_DNA"/>
</dbReference>
<dbReference type="InterPro" id="IPR011249">
    <property type="entry name" value="Metalloenz_LuxS/M16"/>
</dbReference>
<proteinExistence type="inferred from homology"/>
<keyword evidence="2" id="KW-0732">Signal</keyword>
<evidence type="ECO:0000256" key="2">
    <source>
        <dbReference type="SAM" id="SignalP"/>
    </source>
</evidence>
<keyword evidence="6" id="KW-1185">Reference proteome</keyword>
<dbReference type="Gene3D" id="3.30.830.10">
    <property type="entry name" value="Metalloenzyme, LuxS/M16 peptidase-like"/>
    <property type="match status" value="2"/>
</dbReference>
<feature type="domain" description="Peptidase M16 N-terminal" evidence="3">
    <location>
        <begin position="59"/>
        <end position="169"/>
    </location>
</feature>
<dbReference type="InterPro" id="IPR050361">
    <property type="entry name" value="MPP/UQCRC_Complex"/>
</dbReference>
<dbReference type="InterPro" id="IPR007863">
    <property type="entry name" value="Peptidase_M16_C"/>
</dbReference>
<evidence type="ECO:0000313" key="5">
    <source>
        <dbReference type="EMBL" id="MBC2606984.1"/>
    </source>
</evidence>
<dbReference type="SUPFAM" id="SSF63411">
    <property type="entry name" value="LuxS/MPP-like metallohydrolase"/>
    <property type="match status" value="2"/>
</dbReference>
<dbReference type="Pfam" id="PF00675">
    <property type="entry name" value="Peptidase_M16"/>
    <property type="match status" value="1"/>
</dbReference>
<evidence type="ECO:0000259" key="4">
    <source>
        <dbReference type="Pfam" id="PF05193"/>
    </source>
</evidence>
<feature type="chain" id="PRO_5030595499" evidence="2">
    <location>
        <begin position="25"/>
        <end position="934"/>
    </location>
</feature>
<accession>A0A7X1B7S4</accession>
<evidence type="ECO:0000259" key="3">
    <source>
        <dbReference type="Pfam" id="PF00675"/>
    </source>
</evidence>
<comment type="similarity">
    <text evidence="1">Belongs to the peptidase M16 family.</text>
</comment>
<feature type="domain" description="Peptidase M16 C-terminal" evidence="4">
    <location>
        <begin position="218"/>
        <end position="302"/>
    </location>
</feature>
<sequence>MFKKSSVFVAVASLLSIFVAPSQAKSVFGERWPITPDGAPSSENEVWGELPNGLRYAIIPTDAPSGAVSIRLLVAAGQAQESEGTLGFSTLVSKMALEGTKSFDSHELARYRLANGVDPDGGGLATVGIDYTIYRLDLEEPEADAVKEGVSIFGEIASSVPFESGHFDEVRADLVFKGRFGFSYFQAEQARLEGALLKSSPYMEIEDAEVVEDLLAASSDDAKAFWSNWYTADRMVLAVVGVADPALVESAIKESFAAARSSAEQSSIRELDARFRGKGDIVTGEPRGPYAGLMISYVEEGLDLFKPEQEKELYVYDMIGRYAQSLAIDSSGLGAPAVEVMGDAVIMSVKQRGSVMQLQENLIAADKAMHQIEKFGIQKSDLETLKSDYLSFRNGYDPLLSVKGWPRMLADRLVKNTIDGIPFRYGKDFGAYLERVVSSLPQSEVDQLCKRIFSEKQLAYYVEVPKAFGLPAKSIAKKLKATRKSYNYAWEQSGDVDLNAVFGAAFQNQAMVESTEILRFDEYPVLQYEFANNLRVNVIQTDEFGGRIIANVSFGNGISDLQNQGRAFAVLANSILEKTKVGRGAHAPYLKDVLKTKGVDQLEVSVDIDQLSWKAYAGKQDSIADFFSGLVFWMATNELTEEDFNDELEKMTKALERSRKSEASQLDKMLLGSELRLAEYFETEDLEGLDYTGMKTWLQKVREESYIEVTVVGDVVPRTVLRDVRKSFGAAPTRTGKVLQPRHAKPVVWGEPGIDTAKSEGAIETGSLTLLFPQVEEKSCIADKRMDIFHSLLELHLREALREYPTLEDSLAVTVIGRRMVPMSRAVKVQVRVPRGDSEEAKEVLLSAIESFAASIEPALLEAAERSAWISLKRIARSEGRLIDLFSQSQGRPNTLRCALDLLENGISEPVEVYQEVAAEQFSVENLRGVILTP</sequence>
<dbReference type="Pfam" id="PF05193">
    <property type="entry name" value="Peptidase_M16_C"/>
    <property type="match status" value="1"/>
</dbReference>
<dbReference type="PANTHER" id="PTHR11851">
    <property type="entry name" value="METALLOPROTEASE"/>
    <property type="match status" value="1"/>
</dbReference>
<evidence type="ECO:0000313" key="6">
    <source>
        <dbReference type="Proteomes" id="UP000526501"/>
    </source>
</evidence>
<gene>
    <name evidence="5" type="ORF">H5P27_13100</name>
</gene>
<feature type="signal peptide" evidence="2">
    <location>
        <begin position="1"/>
        <end position="24"/>
    </location>
</feature>
<protein>
    <submittedName>
        <fullName evidence="5">Insulinase family protein</fullName>
    </submittedName>
</protein>
<organism evidence="5 6">
    <name type="scientific">Pelagicoccus albus</name>
    <dbReference type="NCBI Taxonomy" id="415222"/>
    <lineage>
        <taxon>Bacteria</taxon>
        <taxon>Pseudomonadati</taxon>
        <taxon>Verrucomicrobiota</taxon>
        <taxon>Opitutia</taxon>
        <taxon>Puniceicoccales</taxon>
        <taxon>Pelagicoccaceae</taxon>
        <taxon>Pelagicoccus</taxon>
    </lineage>
</organism>
<reference evidence="5 6" key="1">
    <citation type="submission" date="2020-07" db="EMBL/GenBank/DDBJ databases">
        <authorList>
            <person name="Feng X."/>
        </authorList>
    </citation>
    <scope>NUCLEOTIDE SEQUENCE [LARGE SCALE GENOMIC DNA]</scope>
    <source>
        <strain evidence="5 6">JCM23202</strain>
    </source>
</reference>
<evidence type="ECO:0000256" key="1">
    <source>
        <dbReference type="ARBA" id="ARBA00007261"/>
    </source>
</evidence>
<dbReference type="AlphaFoldDB" id="A0A7X1B7S4"/>
<dbReference type="RefSeq" id="WP_185660849.1">
    <property type="nucleotide sequence ID" value="NZ_CAWPOO010000012.1"/>
</dbReference>
<dbReference type="PANTHER" id="PTHR11851:SF49">
    <property type="entry name" value="MITOCHONDRIAL-PROCESSING PEPTIDASE SUBUNIT ALPHA"/>
    <property type="match status" value="1"/>
</dbReference>
<comment type="caution">
    <text evidence="5">The sequence shown here is derived from an EMBL/GenBank/DDBJ whole genome shotgun (WGS) entry which is preliminary data.</text>
</comment>
<dbReference type="GO" id="GO:0046872">
    <property type="term" value="F:metal ion binding"/>
    <property type="evidence" value="ECO:0007669"/>
    <property type="project" value="InterPro"/>
</dbReference>
<dbReference type="InterPro" id="IPR011765">
    <property type="entry name" value="Pept_M16_N"/>
</dbReference>
<dbReference type="Proteomes" id="UP000526501">
    <property type="component" value="Unassembled WGS sequence"/>
</dbReference>
<name>A0A7X1B7S4_9BACT</name>